<evidence type="ECO:0000313" key="2">
    <source>
        <dbReference type="Proteomes" id="UP000887013"/>
    </source>
</evidence>
<accession>A0A8X6QSY1</accession>
<evidence type="ECO:0000313" key="1">
    <source>
        <dbReference type="EMBL" id="GFU29394.1"/>
    </source>
</evidence>
<protein>
    <submittedName>
        <fullName evidence="1">Uncharacterized protein</fullName>
    </submittedName>
</protein>
<gene>
    <name evidence="1" type="ORF">NPIL_256661</name>
</gene>
<reference evidence="1" key="1">
    <citation type="submission" date="2020-08" db="EMBL/GenBank/DDBJ databases">
        <title>Multicomponent nature underlies the extraordinary mechanical properties of spider dragline silk.</title>
        <authorList>
            <person name="Kono N."/>
            <person name="Nakamura H."/>
            <person name="Mori M."/>
            <person name="Yoshida Y."/>
            <person name="Ohtoshi R."/>
            <person name="Malay A.D."/>
            <person name="Moran D.A.P."/>
            <person name="Tomita M."/>
            <person name="Numata K."/>
            <person name="Arakawa K."/>
        </authorList>
    </citation>
    <scope>NUCLEOTIDE SEQUENCE</scope>
</reference>
<dbReference type="Proteomes" id="UP000887013">
    <property type="component" value="Unassembled WGS sequence"/>
</dbReference>
<dbReference type="EMBL" id="BMAW01129202">
    <property type="protein sequence ID" value="GFU29394.1"/>
    <property type="molecule type" value="Genomic_DNA"/>
</dbReference>
<dbReference type="AlphaFoldDB" id="A0A8X6QSY1"/>
<organism evidence="1 2">
    <name type="scientific">Nephila pilipes</name>
    <name type="common">Giant wood spider</name>
    <name type="synonym">Nephila maculata</name>
    <dbReference type="NCBI Taxonomy" id="299642"/>
    <lineage>
        <taxon>Eukaryota</taxon>
        <taxon>Metazoa</taxon>
        <taxon>Ecdysozoa</taxon>
        <taxon>Arthropoda</taxon>
        <taxon>Chelicerata</taxon>
        <taxon>Arachnida</taxon>
        <taxon>Araneae</taxon>
        <taxon>Araneomorphae</taxon>
        <taxon>Entelegynae</taxon>
        <taxon>Araneoidea</taxon>
        <taxon>Nephilidae</taxon>
        <taxon>Nephila</taxon>
    </lineage>
</organism>
<keyword evidence="2" id="KW-1185">Reference proteome</keyword>
<sequence length="107" mass="12275">MALRVVIVDGRKQGWNFGIDRRIGSREDRLIEHGWGVGVETGKGECRRGRVGGREERVREAPFFPWQNNKDTSNSSQSMHISIYIRQNFQISAMNCAKVRAVWKALD</sequence>
<comment type="caution">
    <text evidence="1">The sequence shown here is derived from an EMBL/GenBank/DDBJ whole genome shotgun (WGS) entry which is preliminary data.</text>
</comment>
<name>A0A8X6QSY1_NEPPI</name>
<proteinExistence type="predicted"/>